<feature type="region of interest" description="Disordered" evidence="1">
    <location>
        <begin position="141"/>
        <end position="170"/>
    </location>
</feature>
<dbReference type="Proteomes" id="UP000484015">
    <property type="component" value="Unassembled WGS sequence"/>
</dbReference>
<protein>
    <recommendedName>
        <fullName evidence="4">DUF2924 domain-containing protein</fullName>
    </recommendedName>
</protein>
<proteinExistence type="predicted"/>
<accession>A0A6L6Q765</accession>
<dbReference type="EMBL" id="WNLA01000020">
    <property type="protein sequence ID" value="MTW05121.1"/>
    <property type="molecule type" value="Genomic_DNA"/>
</dbReference>
<dbReference type="AlphaFoldDB" id="A0A6L6Q765"/>
<gene>
    <name evidence="2" type="ORF">GM668_23890</name>
</gene>
<comment type="caution">
    <text evidence="2">The sequence shown here is derived from an EMBL/GenBank/DDBJ whole genome shotgun (WGS) entry which is preliminary data.</text>
</comment>
<evidence type="ECO:0000256" key="1">
    <source>
        <dbReference type="SAM" id="MobiDB-lite"/>
    </source>
</evidence>
<evidence type="ECO:0000313" key="3">
    <source>
        <dbReference type="Proteomes" id="UP000484015"/>
    </source>
</evidence>
<evidence type="ECO:0008006" key="4">
    <source>
        <dbReference type="Google" id="ProtNLM"/>
    </source>
</evidence>
<evidence type="ECO:0000313" key="2">
    <source>
        <dbReference type="EMBL" id="MTW05121.1"/>
    </source>
</evidence>
<reference evidence="2 3" key="1">
    <citation type="submission" date="2019-11" db="EMBL/GenBank/DDBJ databases">
        <title>Type strains purchased from KCTC, JCM and DSMZ.</title>
        <authorList>
            <person name="Lu H."/>
        </authorList>
    </citation>
    <scope>NUCLEOTIDE SEQUENCE [LARGE SCALE GENOMIC DNA]</scope>
    <source>
        <strain evidence="2 3">KCTC 42409</strain>
    </source>
</reference>
<name>A0A6L6Q765_9BURK</name>
<feature type="compositionally biased region" description="Pro residues" evidence="1">
    <location>
        <begin position="151"/>
        <end position="160"/>
    </location>
</feature>
<organism evidence="2 3">
    <name type="scientific">Pseudoduganella ginsengisoli</name>
    <dbReference type="NCBI Taxonomy" id="1462440"/>
    <lineage>
        <taxon>Bacteria</taxon>
        <taxon>Pseudomonadati</taxon>
        <taxon>Pseudomonadota</taxon>
        <taxon>Betaproteobacteria</taxon>
        <taxon>Burkholderiales</taxon>
        <taxon>Oxalobacteraceae</taxon>
        <taxon>Telluria group</taxon>
        <taxon>Pseudoduganella</taxon>
    </lineage>
</organism>
<sequence>MTVEIPEALLFELLEYLKTRRDQCSVDRAANEALYSWLSAQNGKAPTGPVMRGYQWKMLFLPEGTCLRSWSYGEHNYARVVGDEIIHEGRAVTPNQFARSFARTERNAWHDLYIRRPEDKNWQLASVIRTQLLAERAQRIPTAASTEMPTAAPPAVPSSPPRCKDPMPGWDLPERRKYRIRLEDFE</sequence>
<keyword evidence="3" id="KW-1185">Reference proteome</keyword>